<gene>
    <name evidence="1" type="ORF">PYTT_0979</name>
</gene>
<reference evidence="2" key="1">
    <citation type="submission" date="2016-09" db="EMBL/GenBank/DDBJ databases">
        <authorList>
            <person name="Koehorst J."/>
        </authorList>
    </citation>
    <scope>NUCLEOTIDE SEQUENCE [LARGE SCALE GENOMIC DNA]</scope>
</reference>
<sequence>MNTHLLTQTLTDFDRWMTTHPQAVVEQEDRETSAAQTRSYTKERLLALTEEELYDYLSPLWAMLMWGNKHYQIDNIIASNGMPLLRKHLANLIYGEDSIEKRWDEFREKIKGIGPAMMSELLCKTHPEQYLLWNRKTHNGFTLLQITGIPRYESSLTGKTYAHLSAQGRDILAFAKQHGNRIIRDMLTLNTFIWHDLQQAPEIETAQAKHPEKLPATAKESAFIHNDIRDKLADIGRFLGFRAEIEKKVAAGAVVDTAWEATIGNMGRIIYVFEVQTSGSIDSLIMNLMKASGNNAVQGIVAVSDSRQIEKIKRETAALRDIRERLICWDYTEVLKVHESLQYINETINTLGLVPQGL</sequence>
<dbReference type="OrthoDB" id="1090634at2"/>
<evidence type="ECO:0000313" key="2">
    <source>
        <dbReference type="Proteomes" id="UP000176204"/>
    </source>
</evidence>
<dbReference type="PATRIC" id="fig|1679444.3.peg.1976"/>
<dbReference type="AlphaFoldDB" id="A0A1C7PE26"/>
<dbReference type="STRING" id="1679444.PYTT_0979"/>
<organism evidence="1 2">
    <name type="scientific">Akkermansia glycaniphila</name>
    <dbReference type="NCBI Taxonomy" id="1679444"/>
    <lineage>
        <taxon>Bacteria</taxon>
        <taxon>Pseudomonadati</taxon>
        <taxon>Verrucomicrobiota</taxon>
        <taxon>Verrucomicrobiia</taxon>
        <taxon>Verrucomicrobiales</taxon>
        <taxon>Akkermansiaceae</taxon>
        <taxon>Akkermansia</taxon>
    </lineage>
</organism>
<keyword evidence="2" id="KW-1185">Reference proteome</keyword>
<accession>A0A1C7PE26</accession>
<dbReference type="Proteomes" id="UP000176204">
    <property type="component" value="Chromosome I"/>
</dbReference>
<evidence type="ECO:0000313" key="1">
    <source>
        <dbReference type="EMBL" id="SEH81946.1"/>
    </source>
</evidence>
<dbReference type="RefSeq" id="WP_067773063.1">
    <property type="nucleotide sequence ID" value="NZ_LIGX01000007.1"/>
</dbReference>
<dbReference type="EMBL" id="LT629973">
    <property type="protein sequence ID" value="SEH81946.1"/>
    <property type="molecule type" value="Genomic_DNA"/>
</dbReference>
<name>A0A1C7PE26_9BACT</name>
<proteinExistence type="predicted"/>
<protein>
    <submittedName>
        <fullName evidence="1">Uncharacterized protein</fullName>
    </submittedName>
</protein>
<dbReference type="KEGG" id="agl:PYTT_0979"/>